<evidence type="ECO:0000313" key="1">
    <source>
        <dbReference type="EMBL" id="MCH3853385.1"/>
    </source>
</evidence>
<dbReference type="EMBL" id="JAJUOL010000917">
    <property type="protein sequence ID" value="MCH3853385.1"/>
    <property type="molecule type" value="Genomic_DNA"/>
</dbReference>
<gene>
    <name evidence="1" type="ORF">LZC39_14950</name>
</gene>
<feature type="non-terminal residue" evidence="1">
    <location>
        <position position="23"/>
    </location>
</feature>
<organism evidence="1 2">
    <name type="scientific">Campylobacter jejuni</name>
    <dbReference type="NCBI Taxonomy" id="197"/>
    <lineage>
        <taxon>Bacteria</taxon>
        <taxon>Pseudomonadati</taxon>
        <taxon>Campylobacterota</taxon>
        <taxon>Epsilonproteobacteria</taxon>
        <taxon>Campylobacterales</taxon>
        <taxon>Campylobacteraceae</taxon>
        <taxon>Campylobacter</taxon>
    </lineage>
</organism>
<dbReference type="AlphaFoldDB" id="A0AAW5EDF2"/>
<name>A0AAW5EDF2_CAMJU</name>
<dbReference type="RefSeq" id="WP_240381903.1">
    <property type="nucleotide sequence ID" value="NZ_JAJUOL010000917.1"/>
</dbReference>
<sequence length="23" mass="2587">MKKIIFMGTPSYATCILKALLED</sequence>
<comment type="caution">
    <text evidence="1">The sequence shown here is derived from an EMBL/GenBank/DDBJ whole genome shotgun (WGS) entry which is preliminary data.</text>
</comment>
<reference evidence="1" key="1">
    <citation type="submission" date="2021-12" db="EMBL/GenBank/DDBJ databases">
        <title>Prevalence of phenicol resistance gene fexA in Campylobacter isolated from poultry supply chain.</title>
        <authorList>
            <person name="Tang B."/>
            <person name="Zheng X."/>
            <person name="Lin J."/>
            <person name="Lin R."/>
            <person name="Yang H."/>
            <person name="Shen Z."/>
            <person name="Xia F."/>
        </authorList>
    </citation>
    <scope>NUCLEOTIDE SEQUENCE</scope>
    <source>
        <strain evidence="1">CJHN2011004</strain>
    </source>
</reference>
<protein>
    <recommendedName>
        <fullName evidence="3">Methionyl-tRNA formyltransferase</fullName>
    </recommendedName>
</protein>
<evidence type="ECO:0000313" key="2">
    <source>
        <dbReference type="Proteomes" id="UP001199644"/>
    </source>
</evidence>
<evidence type="ECO:0008006" key="3">
    <source>
        <dbReference type="Google" id="ProtNLM"/>
    </source>
</evidence>
<dbReference type="Proteomes" id="UP001199644">
    <property type="component" value="Unassembled WGS sequence"/>
</dbReference>
<accession>A0AAW5EDF2</accession>
<proteinExistence type="predicted"/>